<sequence>MMARSYSIRSKPDWRRKYLDPEIRAKWRQEALSTELEDRVFAERPKESGMGYDREAEELERPRLTEKMVDHVLDELTLHDEMFKETGGIASWFKAVSELEKNPPFGEPDWHPGSNEQVLDLVHPSLFPLVYEKSLMLEVEGKATRVAESPNKGQWDHLFEKYAWLPSDFDVDAEGKVMISSYINNLHPVRHAQLYPILSRLFERFAPLFENVLSDLQDPPPRRIPVDWEVSSNWFGDEPDWHDREAYEKWEETKQIKLPEPEPFAMPEQVASFPAFSLKGRKLHIIVKLANIHLTPEKPDYAGGIWHVEGMQNEEIVASGIYYFAQENIGDSKLSFRGTFEESEVPYEQDDTKGVKLVWGLDPTTTRSLATRDGRAVAFPNLYQHRVSPFSLVDRMKPGYRKILCFFLVDPLKTDAGLVISTSRVPPQQFPWLEDAIWDLPRKAKRVREKLMEERKYLHEENKRIVCERPFSLCEH</sequence>
<dbReference type="Pfam" id="PF21666">
    <property type="entry name" value="DUF4246_N"/>
    <property type="match status" value="1"/>
</dbReference>
<feature type="domain" description="DUF4246" evidence="2">
    <location>
        <begin position="1"/>
        <end position="30"/>
    </location>
</feature>
<evidence type="ECO:0000259" key="2">
    <source>
        <dbReference type="Pfam" id="PF21666"/>
    </source>
</evidence>
<evidence type="ECO:0000259" key="1">
    <source>
        <dbReference type="Pfam" id="PF14033"/>
    </source>
</evidence>
<dbReference type="PANTHER" id="PTHR33119">
    <property type="entry name" value="IFI3P"/>
    <property type="match status" value="1"/>
</dbReference>
<dbReference type="InterPro" id="IPR049207">
    <property type="entry name" value="DUF4246_N"/>
</dbReference>
<dbReference type="InterPro" id="IPR049192">
    <property type="entry name" value="DUF4246_C"/>
</dbReference>
<reference evidence="3 4" key="1">
    <citation type="submission" date="2019-07" db="EMBL/GenBank/DDBJ databases">
        <title>Rhodotorula toruloides NBRC10032 genome sequencing.</title>
        <authorList>
            <person name="Shida Y."/>
            <person name="Takaku H."/>
            <person name="Ogasawara W."/>
            <person name="Mori K."/>
        </authorList>
    </citation>
    <scope>NUCLEOTIDE SEQUENCE [LARGE SCALE GENOMIC DNA]</scope>
    <source>
        <strain evidence="3 4">NBRC10032</strain>
    </source>
</reference>
<comment type="caution">
    <text evidence="3">The sequence shown here is derived from an EMBL/GenBank/DDBJ whole genome shotgun (WGS) entry which is preliminary data.</text>
</comment>
<organism evidence="3 4">
    <name type="scientific">Rhodotorula toruloides</name>
    <name type="common">Yeast</name>
    <name type="synonym">Rhodosporidium toruloides</name>
    <dbReference type="NCBI Taxonomy" id="5286"/>
    <lineage>
        <taxon>Eukaryota</taxon>
        <taxon>Fungi</taxon>
        <taxon>Dikarya</taxon>
        <taxon>Basidiomycota</taxon>
        <taxon>Pucciniomycotina</taxon>
        <taxon>Microbotryomycetes</taxon>
        <taxon>Sporidiobolales</taxon>
        <taxon>Sporidiobolaceae</taxon>
        <taxon>Rhodotorula</taxon>
    </lineage>
</organism>
<evidence type="ECO:0000313" key="3">
    <source>
        <dbReference type="EMBL" id="GEM08961.1"/>
    </source>
</evidence>
<protein>
    <submittedName>
        <fullName evidence="3">Uncharacterized protein</fullName>
    </submittedName>
</protein>
<dbReference type="AlphaFoldDB" id="A0A511KF15"/>
<dbReference type="Pfam" id="PF14033">
    <property type="entry name" value="DUF4246"/>
    <property type="match status" value="1"/>
</dbReference>
<evidence type="ECO:0000313" key="4">
    <source>
        <dbReference type="Proteomes" id="UP000321518"/>
    </source>
</evidence>
<dbReference type="Proteomes" id="UP000321518">
    <property type="component" value="Unassembled WGS sequence"/>
</dbReference>
<dbReference type="EMBL" id="BJWK01000006">
    <property type="protein sequence ID" value="GEM08961.1"/>
    <property type="molecule type" value="Genomic_DNA"/>
</dbReference>
<dbReference type="OrthoDB" id="415532at2759"/>
<dbReference type="InterPro" id="IPR025340">
    <property type="entry name" value="DUF4246"/>
</dbReference>
<name>A0A511KF15_RHOTO</name>
<proteinExistence type="predicted"/>
<dbReference type="PANTHER" id="PTHR33119:SF1">
    <property type="entry name" value="FE2OG DIOXYGENASE DOMAIN-CONTAINING PROTEIN"/>
    <property type="match status" value="1"/>
</dbReference>
<accession>A0A511KF15</accession>
<gene>
    <name evidence="3" type="ORF">Rt10032_c06g2978</name>
</gene>
<feature type="domain" description="DUF4246" evidence="1">
    <location>
        <begin position="94"/>
        <end position="435"/>
    </location>
</feature>